<dbReference type="GO" id="GO:0009279">
    <property type="term" value="C:cell outer membrane"/>
    <property type="evidence" value="ECO:0007669"/>
    <property type="project" value="UniProtKB-SubCell"/>
</dbReference>
<evidence type="ECO:0000313" key="5">
    <source>
        <dbReference type="EMBL" id="SHG93860.1"/>
    </source>
</evidence>
<keyword evidence="2" id="KW-0812">Transmembrane</keyword>
<gene>
    <name evidence="5" type="ORF">SAMN04488068_1898</name>
</gene>
<evidence type="ECO:0000256" key="3">
    <source>
        <dbReference type="SAM" id="Coils"/>
    </source>
</evidence>
<feature type="signal peptide" evidence="2">
    <location>
        <begin position="1"/>
        <end position="19"/>
    </location>
</feature>
<dbReference type="OrthoDB" id="9770517at2"/>
<keyword evidence="3" id="KW-0175">Coiled coil</keyword>
<dbReference type="NCBIfam" id="TIGR01845">
    <property type="entry name" value="outer_NodT"/>
    <property type="match status" value="1"/>
</dbReference>
<dbReference type="InterPro" id="IPR003423">
    <property type="entry name" value="OMP_efflux"/>
</dbReference>
<dbReference type="InterPro" id="IPR010131">
    <property type="entry name" value="MdtP/NodT-like"/>
</dbReference>
<dbReference type="PANTHER" id="PTHR30203:SF33">
    <property type="entry name" value="BLR4455 PROTEIN"/>
    <property type="match status" value="1"/>
</dbReference>
<keyword evidence="2" id="KW-1134">Transmembrane beta strand</keyword>
<dbReference type="PANTHER" id="PTHR30203">
    <property type="entry name" value="OUTER MEMBRANE CATION EFFLUX PROTEIN"/>
    <property type="match status" value="1"/>
</dbReference>
<evidence type="ECO:0000313" key="6">
    <source>
        <dbReference type="Proteomes" id="UP000199758"/>
    </source>
</evidence>
<feature type="coiled-coil region" evidence="3">
    <location>
        <begin position="213"/>
        <end position="240"/>
    </location>
</feature>
<dbReference type="Proteomes" id="UP000199758">
    <property type="component" value="Unassembled WGS sequence"/>
</dbReference>
<evidence type="ECO:0000256" key="2">
    <source>
        <dbReference type="RuleBase" id="RU362097"/>
    </source>
</evidence>
<organism evidence="5 6">
    <name type="scientific">Hydrocarboniphaga daqingensis</name>
    <dbReference type="NCBI Taxonomy" id="490188"/>
    <lineage>
        <taxon>Bacteria</taxon>
        <taxon>Pseudomonadati</taxon>
        <taxon>Pseudomonadota</taxon>
        <taxon>Gammaproteobacteria</taxon>
        <taxon>Nevskiales</taxon>
        <taxon>Nevskiaceae</taxon>
        <taxon>Hydrocarboniphaga</taxon>
    </lineage>
</organism>
<sequence>MRRLTLMAAAALLSACALGPDYQRPDLRLPAQFRLDTSGSTDSLGDSGWWQVYRDPTLAELIARALQNNLDVRIAAARVDQARASLQATGLQLLPQLSAGASLGEQRVSTFSAPLPDRRFERSSLSADLSWELDFWGRIRRTREAARADLLASDASRQAVKVSLVAAVATQYFTLLALDQQLDITRATLELRKAFVDLTQAQFERGTVSGLDVATAQAQLATAQANVPTLERRIAQTENQLSLLLGGDPAAVARPPHELASQPVSPSLPPGLPSSLLERRPDLRQAEQALVAANARVGVAKAALFPTISLTGSYGSLSNEMSQLFTSPAENWSIGVNLLQPLLDADRNRYQVDFADAGRRVALLGYERSVRTAFREVADALVGRQKTAEYEAAQAALVSAQNDAHEIALARYKVGYSSYFDVINADRDLFAAKLTLTQARLDTLLASVQLYQALGGGWQAAPPPAAATGG</sequence>
<dbReference type="STRING" id="490188.SAMN04488068_1898"/>
<keyword evidence="2" id="KW-0472">Membrane</keyword>
<dbReference type="Pfam" id="PF02321">
    <property type="entry name" value="OEP"/>
    <property type="match status" value="2"/>
</dbReference>
<dbReference type="PROSITE" id="PS51257">
    <property type="entry name" value="PROKAR_LIPOPROTEIN"/>
    <property type="match status" value="1"/>
</dbReference>
<protein>
    <submittedName>
        <fullName evidence="5">Outer membrane protein, multidrug efflux system</fullName>
    </submittedName>
</protein>
<dbReference type="RefSeq" id="WP_072896882.1">
    <property type="nucleotide sequence ID" value="NZ_FQWZ01000004.1"/>
</dbReference>
<keyword evidence="2" id="KW-0564">Palmitate</keyword>
<feature type="region of interest" description="Disordered" evidence="4">
    <location>
        <begin position="252"/>
        <end position="274"/>
    </location>
</feature>
<keyword evidence="2" id="KW-0732">Signal</keyword>
<dbReference type="SUPFAM" id="SSF56954">
    <property type="entry name" value="Outer membrane efflux proteins (OEP)"/>
    <property type="match status" value="1"/>
</dbReference>
<keyword evidence="6" id="KW-1185">Reference proteome</keyword>
<feature type="chain" id="PRO_5009735427" evidence="2">
    <location>
        <begin position="20"/>
        <end position="470"/>
    </location>
</feature>
<reference evidence="5 6" key="1">
    <citation type="submission" date="2016-11" db="EMBL/GenBank/DDBJ databases">
        <authorList>
            <person name="Jaros S."/>
            <person name="Januszkiewicz K."/>
            <person name="Wedrychowicz H."/>
        </authorList>
    </citation>
    <scope>NUCLEOTIDE SEQUENCE [LARGE SCALE GENOMIC DNA]</scope>
    <source>
        <strain evidence="5 6">CGMCC 1.7049</strain>
    </source>
</reference>
<comment type="similarity">
    <text evidence="1 2">Belongs to the outer membrane factor (OMF) (TC 1.B.17) family.</text>
</comment>
<dbReference type="AlphaFoldDB" id="A0A1M5NWI2"/>
<name>A0A1M5NWI2_9GAMM</name>
<dbReference type="Gene3D" id="2.20.200.10">
    <property type="entry name" value="Outer membrane efflux proteins (OEP)"/>
    <property type="match status" value="1"/>
</dbReference>
<accession>A0A1M5NWI2</accession>
<dbReference type="Gene3D" id="1.20.1600.10">
    <property type="entry name" value="Outer membrane efflux proteins (OEP)"/>
    <property type="match status" value="1"/>
</dbReference>
<comment type="subcellular location">
    <subcellularLocation>
        <location evidence="2">Cell outer membrane</location>
        <topology evidence="2">Lipid-anchor</topology>
    </subcellularLocation>
</comment>
<dbReference type="GO" id="GO:0015562">
    <property type="term" value="F:efflux transmembrane transporter activity"/>
    <property type="evidence" value="ECO:0007669"/>
    <property type="project" value="InterPro"/>
</dbReference>
<evidence type="ECO:0000256" key="1">
    <source>
        <dbReference type="ARBA" id="ARBA00007613"/>
    </source>
</evidence>
<proteinExistence type="inferred from homology"/>
<keyword evidence="2" id="KW-0449">Lipoprotein</keyword>
<dbReference type="EMBL" id="FQWZ01000004">
    <property type="protein sequence ID" value="SHG93860.1"/>
    <property type="molecule type" value="Genomic_DNA"/>
</dbReference>
<evidence type="ECO:0000256" key="4">
    <source>
        <dbReference type="SAM" id="MobiDB-lite"/>
    </source>
</evidence>